<dbReference type="InterPro" id="IPR023703">
    <property type="entry name" value="MltF"/>
</dbReference>
<dbReference type="GO" id="GO:0009253">
    <property type="term" value="P:peptidoglycan catabolic process"/>
    <property type="evidence" value="ECO:0007669"/>
    <property type="project" value="TreeGrafter"/>
</dbReference>
<dbReference type="GO" id="GO:0008933">
    <property type="term" value="F:peptidoglycan lytic transglycosylase activity"/>
    <property type="evidence" value="ECO:0007669"/>
    <property type="project" value="UniProtKB-UniRule"/>
</dbReference>
<dbReference type="Gene3D" id="3.40.190.10">
    <property type="entry name" value="Periplasmic binding protein-like II"/>
    <property type="match status" value="2"/>
</dbReference>
<dbReference type="PANTHER" id="PTHR35936">
    <property type="entry name" value="MEMBRANE-BOUND LYTIC MUREIN TRANSGLYCOSYLASE F"/>
    <property type="match status" value="1"/>
</dbReference>
<dbReference type="AlphaFoldDB" id="A0A3E0WNT6"/>
<evidence type="ECO:0000256" key="6">
    <source>
        <dbReference type="ARBA" id="ARBA00023239"/>
    </source>
</evidence>
<keyword evidence="5 8" id="KW-0998">Cell outer membrane</keyword>
<dbReference type="EC" id="4.2.2.n1" evidence="8"/>
<dbReference type="InterPro" id="IPR001638">
    <property type="entry name" value="Solute-binding_3/MltF_N"/>
</dbReference>
<dbReference type="SMART" id="SM00062">
    <property type="entry name" value="PBPb"/>
    <property type="match status" value="1"/>
</dbReference>
<evidence type="ECO:0000256" key="5">
    <source>
        <dbReference type="ARBA" id="ARBA00023237"/>
    </source>
</evidence>
<evidence type="ECO:0000256" key="2">
    <source>
        <dbReference type="ARBA" id="ARBA00010333"/>
    </source>
</evidence>
<evidence type="ECO:0000259" key="10">
    <source>
        <dbReference type="SMART" id="SM00062"/>
    </source>
</evidence>
<dbReference type="SUPFAM" id="SSF53955">
    <property type="entry name" value="Lysozyme-like"/>
    <property type="match status" value="1"/>
</dbReference>
<dbReference type="GO" id="GO:0009279">
    <property type="term" value="C:cell outer membrane"/>
    <property type="evidence" value="ECO:0007669"/>
    <property type="project" value="UniProtKB-SubCell"/>
</dbReference>
<dbReference type="CDD" id="cd13403">
    <property type="entry name" value="MLTF-like"/>
    <property type="match status" value="1"/>
</dbReference>
<dbReference type="Pfam" id="PF01464">
    <property type="entry name" value="SLT"/>
    <property type="match status" value="1"/>
</dbReference>
<dbReference type="NCBIfam" id="NF008112">
    <property type="entry name" value="PRK10859.1"/>
    <property type="match status" value="1"/>
</dbReference>
<evidence type="ECO:0000256" key="9">
    <source>
        <dbReference type="SAM" id="MobiDB-lite"/>
    </source>
</evidence>
<keyword evidence="4 8" id="KW-0472">Membrane</keyword>
<reference evidence="12" key="1">
    <citation type="submission" date="2017-05" db="EMBL/GenBank/DDBJ databases">
        <authorList>
            <person name="Sharma S."/>
            <person name="Sidhu C."/>
            <person name="Pinnaka A.K."/>
        </authorList>
    </citation>
    <scope>NUCLEOTIDE SEQUENCE [LARGE SCALE GENOMIC DNA]</scope>
    <source>
        <strain evidence="12">AK93</strain>
    </source>
</reference>
<gene>
    <name evidence="8" type="primary">mltF</name>
    <name evidence="11" type="ORF">CAL65_16950</name>
</gene>
<dbReference type="RefSeq" id="WP_116302032.1">
    <property type="nucleotide sequence ID" value="NZ_NFZV01000007.1"/>
</dbReference>
<dbReference type="EMBL" id="NFZW01000019">
    <property type="protein sequence ID" value="RFA33811.1"/>
    <property type="molecule type" value="Genomic_DNA"/>
</dbReference>
<comment type="catalytic activity">
    <reaction evidence="8">
        <text>Exolytic cleavage of the (1-&gt;4)-beta-glycosidic linkage between N-acetylmuramic acid (MurNAc) and N-acetylglucosamine (GlcNAc) residues in peptidoglycan, from either the reducing or the non-reducing ends of the peptidoglycan chains, with concomitant formation of a 1,6-anhydrobond in the MurNAc residue.</text>
        <dbReference type="EC" id="4.2.2.n1"/>
    </reaction>
</comment>
<evidence type="ECO:0000256" key="4">
    <source>
        <dbReference type="ARBA" id="ARBA00023136"/>
    </source>
</evidence>
<dbReference type="InterPro" id="IPR008258">
    <property type="entry name" value="Transglycosylase_SLT_dom_1"/>
</dbReference>
<evidence type="ECO:0000256" key="8">
    <source>
        <dbReference type="HAMAP-Rule" id="MF_02016"/>
    </source>
</evidence>
<dbReference type="OrthoDB" id="9815002at2"/>
<dbReference type="Pfam" id="PF00497">
    <property type="entry name" value="SBP_bac_3"/>
    <property type="match status" value="1"/>
</dbReference>
<dbReference type="PANTHER" id="PTHR35936:SF32">
    <property type="entry name" value="MEMBRANE-BOUND LYTIC MUREIN TRANSGLYCOSYLASE F"/>
    <property type="match status" value="1"/>
</dbReference>
<accession>A0A3E0WNT6</accession>
<evidence type="ECO:0000313" key="12">
    <source>
        <dbReference type="Proteomes" id="UP000256763"/>
    </source>
</evidence>
<protein>
    <recommendedName>
        <fullName evidence="8">Membrane-bound lytic murein transglycosylase F</fullName>
        <ecNumber evidence="8">4.2.2.n1</ecNumber>
    </recommendedName>
    <alternativeName>
        <fullName evidence="8">Murein lyase F</fullName>
    </alternativeName>
</protein>
<dbReference type="CDD" id="cd01009">
    <property type="entry name" value="PBP2_YfhD_N"/>
    <property type="match status" value="1"/>
</dbReference>
<comment type="similarity">
    <text evidence="2">Belongs to the bacterial solute-binding protein 3 family.</text>
</comment>
<comment type="function">
    <text evidence="8">Murein-degrading enzyme that degrades murein glycan strands and insoluble, high-molecular weight murein sacculi, with the concomitant formation of a 1,6-anhydromuramoyl product. Lytic transglycosylases (LTs) play an integral role in the metabolism of the peptidoglycan (PG) sacculus. Their lytic action creates space within the PG sacculus to allow for its expansion as well as for the insertion of various structures such as secretion systems and flagella.</text>
</comment>
<comment type="caution">
    <text evidence="11">The sequence shown here is derived from an EMBL/GenBank/DDBJ whole genome shotgun (WGS) entry which is preliminary data.</text>
</comment>
<comment type="domain">
    <text evidence="8">The N-terminal domain does not have lytic activity and probably modulates enzymatic activity. The C-terminal domain is the catalytic active domain.</text>
</comment>
<sequence>MLKSPARMLMALVAVGLIYLAWAGYISRPNLLERIQQSGELTVITRVGPATYYQSQTGLAGLEYELVNRFAEELGVELRLITVESREEIFQNLASRRAHLAAAGLTATETRLERFQFTEPYMTVHQQLVYRLGERRPRDLSEIEPGTLKVVANSSYADTLRSVSEEFPNLEWEETQNYNIEELLYRIWNGEEKYTVANSNEVILHQTFYPELRSAFDLSTGRGLAWAFPRFDDDSLFEEAEQFFHRIREDGTLAHLLEKYYGHLSRFDYVGTRTYLRDITERLPQYRPLFKEAAEQYDLDWRLLAAIGYQESHWNPRAVSPTGVRGIMMLTLRTAGEVGVTNRLDPEQSIFGGARYFAHMHERVPDHIEEPVRTWLALAAYNVGLGHLEDARIITEQRGGDPNSWVDVKENLPLLAQREWYTQTRFGYARGWEPVRYVENIRAYYELLVRITEPGGPPELPADYSPNSPRKAPGLRLSPAVESAF</sequence>
<proteinExistence type="inferred from homology"/>
<dbReference type="InterPro" id="IPR023346">
    <property type="entry name" value="Lysozyme-like_dom_sf"/>
</dbReference>
<dbReference type="Gene3D" id="1.10.530.10">
    <property type="match status" value="1"/>
</dbReference>
<organism evidence="11 12">
    <name type="scientific">Alkalilimnicola ehrlichii</name>
    <dbReference type="NCBI Taxonomy" id="351052"/>
    <lineage>
        <taxon>Bacteria</taxon>
        <taxon>Pseudomonadati</taxon>
        <taxon>Pseudomonadota</taxon>
        <taxon>Gammaproteobacteria</taxon>
        <taxon>Chromatiales</taxon>
        <taxon>Ectothiorhodospiraceae</taxon>
        <taxon>Alkalilimnicola</taxon>
    </lineage>
</organism>
<dbReference type="SUPFAM" id="SSF53850">
    <property type="entry name" value="Periplasmic binding protein-like II"/>
    <property type="match status" value="1"/>
</dbReference>
<evidence type="ECO:0000313" key="11">
    <source>
        <dbReference type="EMBL" id="RFA33811.1"/>
    </source>
</evidence>
<feature type="region of interest" description="Disordered" evidence="9">
    <location>
        <begin position="459"/>
        <end position="485"/>
    </location>
</feature>
<comment type="similarity">
    <text evidence="8">In the N-terminal section; belongs to the bacterial solute-binding protein 3 family.</text>
</comment>
<dbReference type="InterPro" id="IPR000189">
    <property type="entry name" value="Transglyc_AS"/>
</dbReference>
<comment type="caution">
    <text evidence="8">Lacks conserved residue(s) required for the propagation of feature annotation.</text>
</comment>
<keyword evidence="7 8" id="KW-0961">Cell wall biogenesis/degradation</keyword>
<feature type="region of interest" description="LT domain" evidence="8">
    <location>
        <begin position="265"/>
        <end position="485"/>
    </location>
</feature>
<feature type="active site" evidence="8">
    <location>
        <position position="311"/>
    </location>
</feature>
<name>A0A3E0WNT6_9GAMM</name>
<keyword evidence="12" id="KW-1185">Reference proteome</keyword>
<dbReference type="GO" id="GO:0071555">
    <property type="term" value="P:cell wall organization"/>
    <property type="evidence" value="ECO:0007669"/>
    <property type="project" value="UniProtKB-KW"/>
</dbReference>
<evidence type="ECO:0000256" key="3">
    <source>
        <dbReference type="ARBA" id="ARBA00022729"/>
    </source>
</evidence>
<keyword evidence="6 8" id="KW-0456">Lyase</keyword>
<dbReference type="HAMAP" id="MF_02016">
    <property type="entry name" value="MltF"/>
    <property type="match status" value="1"/>
</dbReference>
<dbReference type="GO" id="GO:0016998">
    <property type="term" value="P:cell wall macromolecule catabolic process"/>
    <property type="evidence" value="ECO:0007669"/>
    <property type="project" value="UniProtKB-UniRule"/>
</dbReference>
<comment type="similarity">
    <text evidence="8">In the C-terminal section; belongs to the transglycosylase Slt family.</text>
</comment>
<evidence type="ECO:0000256" key="7">
    <source>
        <dbReference type="ARBA" id="ARBA00023316"/>
    </source>
</evidence>
<dbReference type="Proteomes" id="UP000256763">
    <property type="component" value="Unassembled WGS sequence"/>
</dbReference>
<evidence type="ECO:0000256" key="1">
    <source>
        <dbReference type="ARBA" id="ARBA00007734"/>
    </source>
</evidence>
<dbReference type="PROSITE" id="PS00922">
    <property type="entry name" value="TRANSGLYCOSYLASE"/>
    <property type="match status" value="1"/>
</dbReference>
<keyword evidence="3 8" id="KW-0732">Signal</keyword>
<comment type="subcellular location">
    <subcellularLocation>
        <location evidence="8">Cell outer membrane</location>
        <topology evidence="8">Peripheral membrane protein</topology>
    </subcellularLocation>
    <text evidence="8">Attached to the inner leaflet of the outer membrane.</text>
</comment>
<comment type="similarity">
    <text evidence="1">Belongs to the transglycosylase Slt family.</text>
</comment>
<feature type="domain" description="Solute-binding protein family 3/N-terminal" evidence="10">
    <location>
        <begin position="40"/>
        <end position="264"/>
    </location>
</feature>